<gene>
    <name evidence="2" type="ORF">GGP61_003765</name>
</gene>
<accession>A0A9X2Q5Q3</accession>
<feature type="domain" description="Helix-turn-helix" evidence="1">
    <location>
        <begin position="8"/>
        <end position="53"/>
    </location>
</feature>
<evidence type="ECO:0000259" key="1">
    <source>
        <dbReference type="Pfam" id="PF12728"/>
    </source>
</evidence>
<dbReference type="EMBL" id="JANUAE010000028">
    <property type="protein sequence ID" value="MCS3712127.1"/>
    <property type="molecule type" value="Genomic_DNA"/>
</dbReference>
<name>A0A9X2Q5Q3_9BACT</name>
<organism evidence="2 3">
    <name type="scientific">Salinibacter ruber</name>
    <dbReference type="NCBI Taxonomy" id="146919"/>
    <lineage>
        <taxon>Bacteria</taxon>
        <taxon>Pseudomonadati</taxon>
        <taxon>Rhodothermota</taxon>
        <taxon>Rhodothermia</taxon>
        <taxon>Rhodothermales</taxon>
        <taxon>Salinibacteraceae</taxon>
        <taxon>Salinibacter</taxon>
    </lineage>
</organism>
<dbReference type="RefSeq" id="WP_259114339.1">
    <property type="nucleotide sequence ID" value="NZ_JANTZE010000006.1"/>
</dbReference>
<dbReference type="InterPro" id="IPR041657">
    <property type="entry name" value="HTH_17"/>
</dbReference>
<proteinExistence type="predicted"/>
<dbReference type="Pfam" id="PF12728">
    <property type="entry name" value="HTH_17"/>
    <property type="match status" value="1"/>
</dbReference>
<dbReference type="AlphaFoldDB" id="A0A9X2Q5Q3"/>
<sequence length="63" mass="7191">MTDDLPQYLDAKQFAELVQMHRQTVYQKLRAEEVPGARKIGGCWRIPRWAVEEVGTPAHLANA</sequence>
<dbReference type="Proteomes" id="UP001155057">
    <property type="component" value="Unassembled WGS sequence"/>
</dbReference>
<reference evidence="2" key="1">
    <citation type="submission" date="2022-08" db="EMBL/GenBank/DDBJ databases">
        <title>Genomic Encyclopedia of Type Strains, Phase V (KMG-V): Genome sequencing to study the core and pangenomes of soil and plant-associated prokaryotes.</title>
        <authorList>
            <person name="Whitman W."/>
        </authorList>
    </citation>
    <scope>NUCLEOTIDE SEQUENCE</scope>
    <source>
        <strain evidence="2">SP3049</strain>
    </source>
</reference>
<comment type="caution">
    <text evidence="2">The sequence shown here is derived from an EMBL/GenBank/DDBJ whole genome shotgun (WGS) entry which is preliminary data.</text>
</comment>
<evidence type="ECO:0000313" key="3">
    <source>
        <dbReference type="Proteomes" id="UP001155057"/>
    </source>
</evidence>
<protein>
    <submittedName>
        <fullName evidence="2">Excisionase family DNA binding protein</fullName>
    </submittedName>
</protein>
<evidence type="ECO:0000313" key="2">
    <source>
        <dbReference type="EMBL" id="MCS3712127.1"/>
    </source>
</evidence>